<protein>
    <submittedName>
        <fullName evidence="9">1-acyl-sn-glycerol-3-phosphate acyltransferase</fullName>
    </submittedName>
</protein>
<dbReference type="SUPFAM" id="SSF69593">
    <property type="entry name" value="Glycerol-3-phosphate (1)-acyltransferase"/>
    <property type="match status" value="1"/>
</dbReference>
<keyword evidence="7" id="KW-1133">Transmembrane helix</keyword>
<keyword evidence="2" id="KW-0444">Lipid biosynthesis</keyword>
<accession>A0A1Q9LHY5</accession>
<gene>
    <name evidence="9" type="ORF">BJP25_26155</name>
</gene>
<evidence type="ECO:0000259" key="8">
    <source>
        <dbReference type="SMART" id="SM00563"/>
    </source>
</evidence>
<dbReference type="EMBL" id="MKQR01000021">
    <property type="protein sequence ID" value="OLR91638.1"/>
    <property type="molecule type" value="Genomic_DNA"/>
</dbReference>
<evidence type="ECO:0000256" key="5">
    <source>
        <dbReference type="ARBA" id="ARBA00023315"/>
    </source>
</evidence>
<dbReference type="Proteomes" id="UP000186040">
    <property type="component" value="Unassembled WGS sequence"/>
</dbReference>
<keyword evidence="10" id="KW-1185">Reference proteome</keyword>
<comment type="caution">
    <text evidence="9">The sequence shown here is derived from an EMBL/GenBank/DDBJ whole genome shotgun (WGS) entry which is preliminary data.</text>
</comment>
<keyword evidence="3 9" id="KW-0808">Transferase</keyword>
<dbReference type="InterPro" id="IPR002123">
    <property type="entry name" value="Plipid/glycerol_acylTrfase"/>
</dbReference>
<evidence type="ECO:0000256" key="4">
    <source>
        <dbReference type="ARBA" id="ARBA00023098"/>
    </source>
</evidence>
<dbReference type="SMART" id="SM00563">
    <property type="entry name" value="PlsC"/>
    <property type="match status" value="1"/>
</dbReference>
<dbReference type="GO" id="GO:0006654">
    <property type="term" value="P:phosphatidic acid biosynthetic process"/>
    <property type="evidence" value="ECO:0007669"/>
    <property type="project" value="TreeGrafter"/>
</dbReference>
<proteinExistence type="predicted"/>
<feature type="transmembrane region" description="Helical" evidence="7">
    <location>
        <begin position="32"/>
        <end position="53"/>
    </location>
</feature>
<dbReference type="PANTHER" id="PTHR10434">
    <property type="entry name" value="1-ACYL-SN-GLYCEROL-3-PHOSPHATE ACYLTRANSFERASE"/>
    <property type="match status" value="1"/>
</dbReference>
<evidence type="ECO:0000313" key="10">
    <source>
        <dbReference type="Proteomes" id="UP000186040"/>
    </source>
</evidence>
<dbReference type="AlphaFoldDB" id="A0A1Q9LHY5"/>
<keyword evidence="7" id="KW-0472">Membrane</keyword>
<organism evidence="9 10">
    <name type="scientific">Actinokineospora bangkokensis</name>
    <dbReference type="NCBI Taxonomy" id="1193682"/>
    <lineage>
        <taxon>Bacteria</taxon>
        <taxon>Bacillati</taxon>
        <taxon>Actinomycetota</taxon>
        <taxon>Actinomycetes</taxon>
        <taxon>Pseudonocardiales</taxon>
        <taxon>Pseudonocardiaceae</taxon>
        <taxon>Actinokineospora</taxon>
    </lineage>
</organism>
<evidence type="ECO:0000256" key="1">
    <source>
        <dbReference type="ARBA" id="ARBA00005189"/>
    </source>
</evidence>
<dbReference type="Pfam" id="PF01553">
    <property type="entry name" value="Acyltransferase"/>
    <property type="match status" value="1"/>
</dbReference>
<evidence type="ECO:0000256" key="6">
    <source>
        <dbReference type="SAM" id="MobiDB-lite"/>
    </source>
</evidence>
<name>A0A1Q9LHY5_9PSEU</name>
<evidence type="ECO:0000313" key="9">
    <source>
        <dbReference type="EMBL" id="OLR91638.1"/>
    </source>
</evidence>
<dbReference type="OrthoDB" id="5184723at2"/>
<feature type="domain" description="Phospholipid/glycerol acyltransferase" evidence="8">
    <location>
        <begin position="89"/>
        <end position="201"/>
    </location>
</feature>
<evidence type="ECO:0000256" key="2">
    <source>
        <dbReference type="ARBA" id="ARBA00022516"/>
    </source>
</evidence>
<dbReference type="STRING" id="1193682.BJP25_26155"/>
<reference evidence="9 10" key="1">
    <citation type="submission" date="2016-10" db="EMBL/GenBank/DDBJ databases">
        <title>The Draft Genome Sequence of Actinokineospora bangkokensis 44EHWT reveals the biosynthetic pathway of antifungal compounds Thailandins with unusual extender unit butylmalonyl-CoA.</title>
        <authorList>
            <person name="Greule A."/>
            <person name="Intra B."/>
            <person name="Flemming S."/>
            <person name="Rommel M.G."/>
            <person name="Panbangred W."/>
            <person name="Bechthold A."/>
        </authorList>
    </citation>
    <scope>NUCLEOTIDE SEQUENCE [LARGE SCALE GENOMIC DNA]</scope>
    <source>
        <strain evidence="9 10">44EHW</strain>
    </source>
</reference>
<dbReference type="PANTHER" id="PTHR10434:SF64">
    <property type="entry name" value="1-ACYL-SN-GLYCEROL-3-PHOSPHATE ACYLTRANSFERASE-RELATED"/>
    <property type="match status" value="1"/>
</dbReference>
<keyword evidence="7" id="KW-0812">Transmembrane</keyword>
<keyword evidence="5 9" id="KW-0012">Acyltransferase</keyword>
<feature type="region of interest" description="Disordered" evidence="6">
    <location>
        <begin position="267"/>
        <end position="297"/>
    </location>
</feature>
<dbReference type="CDD" id="cd07989">
    <property type="entry name" value="LPLAT_AGPAT-like"/>
    <property type="match status" value="1"/>
</dbReference>
<dbReference type="RefSeq" id="WP_075976708.1">
    <property type="nucleotide sequence ID" value="NZ_MKQR01000021.1"/>
</dbReference>
<evidence type="ECO:0000256" key="7">
    <source>
        <dbReference type="SAM" id="Phobius"/>
    </source>
</evidence>
<dbReference type="GO" id="GO:0003841">
    <property type="term" value="F:1-acylglycerol-3-phosphate O-acyltransferase activity"/>
    <property type="evidence" value="ECO:0007669"/>
    <property type="project" value="TreeGrafter"/>
</dbReference>
<keyword evidence="4" id="KW-0443">Lipid metabolism</keyword>
<comment type="pathway">
    <text evidence="1">Lipid metabolism.</text>
</comment>
<evidence type="ECO:0000256" key="3">
    <source>
        <dbReference type="ARBA" id="ARBA00022679"/>
    </source>
</evidence>
<sequence length="297" mass="31528">MSHAWMPTSPCGPACLTGDEPAVGALRAGLRVAGAVAVLLLCVLAVPVLPLVGSDRFARFVFRSLLRAFGVRLEVTGAAALRAARGRGALVATNHISWLDIAAVNAVRPMKALAKLDIKAWPVLGRVVAAAGTVFLDRESLRALPATMARLSDVLRSGAHVYACPEGTTWCGQGGGRFRHAVFQAAIDGGVPVRPIALRFRMADGRETTAPAFIGDETIVDSVRRVARLRGLVLEVHVLDELAPGRAGTRRELAALTEAAINSALGRATTPVRKRIPAQQRRTTTRRPSLPQLRQGA</sequence>